<comment type="caution">
    <text evidence="6">The sequence shown here is derived from an EMBL/GenBank/DDBJ whole genome shotgun (WGS) entry which is preliminary data.</text>
</comment>
<evidence type="ECO:0000256" key="3">
    <source>
        <dbReference type="ARBA" id="ARBA00022801"/>
    </source>
</evidence>
<keyword evidence="4" id="KW-0862">Zinc</keyword>
<dbReference type="Pfam" id="PF18089">
    <property type="entry name" value="DAPG_hydrolase"/>
    <property type="match status" value="1"/>
</dbReference>
<comment type="cofactor">
    <cofactor evidence="1">
        <name>Zn(2+)</name>
        <dbReference type="ChEBI" id="CHEBI:29105"/>
    </cofactor>
</comment>
<organism evidence="6 7">
    <name type="scientific">Phyllosticta citribraziliensis</name>
    <dbReference type="NCBI Taxonomy" id="989973"/>
    <lineage>
        <taxon>Eukaryota</taxon>
        <taxon>Fungi</taxon>
        <taxon>Dikarya</taxon>
        <taxon>Ascomycota</taxon>
        <taxon>Pezizomycotina</taxon>
        <taxon>Dothideomycetes</taxon>
        <taxon>Dothideomycetes incertae sedis</taxon>
        <taxon>Botryosphaeriales</taxon>
        <taxon>Phyllostictaceae</taxon>
        <taxon>Phyllosticta</taxon>
    </lineage>
</organism>
<name>A0ABR1LNW6_9PEZI</name>
<keyword evidence="3" id="KW-0378">Hydrolase</keyword>
<dbReference type="InterPro" id="IPR041526">
    <property type="entry name" value="DAPG_hydrolase"/>
</dbReference>
<feature type="domain" description="DAPG hydrolase PhiG" evidence="5">
    <location>
        <begin position="161"/>
        <end position="356"/>
    </location>
</feature>
<accession>A0ABR1LNW6</accession>
<reference evidence="6 7" key="1">
    <citation type="submission" date="2024-04" db="EMBL/GenBank/DDBJ databases">
        <title>Phyllosticta paracitricarpa is synonymous to the EU quarantine fungus P. citricarpa based on phylogenomic analyses.</title>
        <authorList>
            <consortium name="Lawrence Berkeley National Laboratory"/>
            <person name="Van ingen-buijs V.A."/>
            <person name="Van westerhoven A.C."/>
            <person name="Haridas S."/>
            <person name="Skiadas P."/>
            <person name="Martin F."/>
            <person name="Groenewald J.Z."/>
            <person name="Crous P.W."/>
            <person name="Seidl M.F."/>
        </authorList>
    </citation>
    <scope>NUCLEOTIDE SEQUENCE [LARGE SCALE GENOMIC DNA]</scope>
    <source>
        <strain evidence="6 7">CPC 17464</strain>
    </source>
</reference>
<protein>
    <recommendedName>
        <fullName evidence="5">DAPG hydrolase PhiG domain-containing protein</fullName>
    </recommendedName>
</protein>
<evidence type="ECO:0000256" key="2">
    <source>
        <dbReference type="ARBA" id="ARBA00022723"/>
    </source>
</evidence>
<sequence>MAEFLQRICSLAAGWWRGLDRTGRAALRWVYREAVCGRFSLQQYAFHKRHFLSSHHSALPSVSQPTSLPFSPSTRDTASHRCHQFLIRATPLPKHRVQNLVPNEEDDTKYYLGYRAADFARPYAKYWDPNVQPISSEVQKGLSSSPWAKPLAFSPQEAGRLLMQPGYLQMENGWTVGGDGSLMIAVRTDIPSISGEMFDWWFGWHQVDSARYKLLNPVAHQYAWHFPEQLEWANTSSYAQRYIGTFSQIDEYIGQDANKITIAFVDPKELGFDRERFEERGVETVVVAQIIFGHTNSTDQGSGQYLVHQVRRLDDGSRELRSRFFLKITSAQIAHDLLVHCNIEMQHLNCFLPDLFSEFKDRL</sequence>
<dbReference type="EMBL" id="JBBPEH010000006">
    <property type="protein sequence ID" value="KAK7536872.1"/>
    <property type="molecule type" value="Genomic_DNA"/>
</dbReference>
<evidence type="ECO:0000313" key="7">
    <source>
        <dbReference type="Proteomes" id="UP001360953"/>
    </source>
</evidence>
<evidence type="ECO:0000259" key="5">
    <source>
        <dbReference type="Pfam" id="PF18089"/>
    </source>
</evidence>
<evidence type="ECO:0000256" key="1">
    <source>
        <dbReference type="ARBA" id="ARBA00001947"/>
    </source>
</evidence>
<keyword evidence="2" id="KW-0479">Metal-binding</keyword>
<keyword evidence="7" id="KW-1185">Reference proteome</keyword>
<gene>
    <name evidence="6" type="ORF">J3D65DRAFT_658364</name>
</gene>
<dbReference type="Proteomes" id="UP001360953">
    <property type="component" value="Unassembled WGS sequence"/>
</dbReference>
<dbReference type="RefSeq" id="XP_066655023.1">
    <property type="nucleotide sequence ID" value="XM_066802541.1"/>
</dbReference>
<proteinExistence type="predicted"/>
<evidence type="ECO:0000256" key="4">
    <source>
        <dbReference type="ARBA" id="ARBA00022833"/>
    </source>
</evidence>
<evidence type="ECO:0000313" key="6">
    <source>
        <dbReference type="EMBL" id="KAK7536872.1"/>
    </source>
</evidence>
<dbReference type="GeneID" id="92035447"/>